<name>A0A9P7BIV8_RHIOR</name>
<dbReference type="AlphaFoldDB" id="A0A9P7BIV8"/>
<evidence type="ECO:0000313" key="2">
    <source>
        <dbReference type="EMBL" id="KAG1275286.1"/>
    </source>
</evidence>
<dbReference type="Proteomes" id="UP000716291">
    <property type="component" value="Unassembled WGS sequence"/>
</dbReference>
<feature type="region of interest" description="Disordered" evidence="1">
    <location>
        <begin position="67"/>
        <end position="100"/>
    </location>
</feature>
<gene>
    <name evidence="2" type="ORF">G6F64_014930</name>
</gene>
<dbReference type="EMBL" id="JAANQT010010270">
    <property type="protein sequence ID" value="KAG1275286.1"/>
    <property type="molecule type" value="Genomic_DNA"/>
</dbReference>
<feature type="compositionally biased region" description="Basic residues" evidence="1">
    <location>
        <begin position="86"/>
        <end position="100"/>
    </location>
</feature>
<accession>A0A9P7BIV8</accession>
<reference evidence="2" key="1">
    <citation type="journal article" date="2020" name="Microb. Genom.">
        <title>Genetic diversity of clinical and environmental Mucorales isolates obtained from an investigation of mucormycosis cases among solid organ transplant recipients.</title>
        <authorList>
            <person name="Nguyen M.H."/>
            <person name="Kaul D."/>
            <person name="Muto C."/>
            <person name="Cheng S.J."/>
            <person name="Richter R.A."/>
            <person name="Bruno V.M."/>
            <person name="Liu G."/>
            <person name="Beyhan S."/>
            <person name="Sundermann A.J."/>
            <person name="Mounaud S."/>
            <person name="Pasculle A.W."/>
            <person name="Nierman W.C."/>
            <person name="Driscoll E."/>
            <person name="Cumbie R."/>
            <person name="Clancy C.J."/>
            <person name="Dupont C.L."/>
        </authorList>
    </citation>
    <scope>NUCLEOTIDE SEQUENCE</scope>
    <source>
        <strain evidence="2">GL11</strain>
    </source>
</reference>
<evidence type="ECO:0000256" key="1">
    <source>
        <dbReference type="SAM" id="MobiDB-lite"/>
    </source>
</evidence>
<comment type="caution">
    <text evidence="2">The sequence shown here is derived from an EMBL/GenBank/DDBJ whole genome shotgun (WGS) entry which is preliminary data.</text>
</comment>
<organism evidence="2 3">
    <name type="scientific">Rhizopus oryzae</name>
    <name type="common">Mucormycosis agent</name>
    <name type="synonym">Rhizopus arrhizus var. delemar</name>
    <dbReference type="NCBI Taxonomy" id="64495"/>
    <lineage>
        <taxon>Eukaryota</taxon>
        <taxon>Fungi</taxon>
        <taxon>Fungi incertae sedis</taxon>
        <taxon>Mucoromycota</taxon>
        <taxon>Mucoromycotina</taxon>
        <taxon>Mucoromycetes</taxon>
        <taxon>Mucorales</taxon>
        <taxon>Mucorineae</taxon>
        <taxon>Rhizopodaceae</taxon>
        <taxon>Rhizopus</taxon>
    </lineage>
</organism>
<keyword evidence="3" id="KW-1185">Reference proteome</keyword>
<sequence length="113" mass="12417">MVAQLWARRNRQRGLVDVGAVHGHRLEAPDPAIHHLVALPDDTGAAPGAIRNAGSAAFGLHQVRARPRPAGTADQFPPRLEEHDGARHHHHRPAAGVHHRVRHHHGNAWWTSP</sequence>
<protein>
    <submittedName>
        <fullName evidence="2">Uncharacterized protein</fullName>
    </submittedName>
</protein>
<proteinExistence type="predicted"/>
<evidence type="ECO:0000313" key="3">
    <source>
        <dbReference type="Proteomes" id="UP000716291"/>
    </source>
</evidence>